<dbReference type="GO" id="GO:0046856">
    <property type="term" value="P:phosphatidylinositol dephosphorylation"/>
    <property type="evidence" value="ECO:0007669"/>
    <property type="project" value="InterPro"/>
</dbReference>
<evidence type="ECO:0000256" key="2">
    <source>
        <dbReference type="ARBA" id="ARBA00022801"/>
    </source>
</evidence>
<dbReference type="AlphaFoldDB" id="A0A565B004"/>
<dbReference type="InterPro" id="IPR036691">
    <property type="entry name" value="Endo/exonu/phosph_ase_sf"/>
</dbReference>
<dbReference type="EMBL" id="CABITT030000002">
    <property type="protein sequence ID" value="VVA94947.1"/>
    <property type="molecule type" value="Genomic_DNA"/>
</dbReference>
<protein>
    <recommendedName>
        <fullName evidence="4">Inositol polyphosphate-related phosphatase domain-containing protein</fullName>
    </recommendedName>
</protein>
<evidence type="ECO:0000313" key="5">
    <source>
        <dbReference type="EMBL" id="VVA94947.1"/>
    </source>
</evidence>
<gene>
    <name evidence="5" type="ORF">ANE_LOCUS5392</name>
</gene>
<dbReference type="GO" id="GO:0004439">
    <property type="term" value="F:phosphatidylinositol-4,5-bisphosphate 5-phosphatase activity"/>
    <property type="evidence" value="ECO:0007669"/>
    <property type="project" value="TreeGrafter"/>
</dbReference>
<dbReference type="OrthoDB" id="62798at2759"/>
<dbReference type="SUPFAM" id="SSF56219">
    <property type="entry name" value="DNase I-like"/>
    <property type="match status" value="2"/>
</dbReference>
<evidence type="ECO:0000256" key="3">
    <source>
        <dbReference type="SAM" id="MobiDB-lite"/>
    </source>
</evidence>
<feature type="domain" description="Inositol polyphosphate-related phosphatase" evidence="4">
    <location>
        <begin position="323"/>
        <end position="638"/>
    </location>
</feature>
<accession>A0A565B004</accession>
<dbReference type="Gene3D" id="3.60.10.10">
    <property type="entry name" value="Endonuclease/exonuclease/phosphatase"/>
    <property type="match status" value="2"/>
</dbReference>
<dbReference type="Pfam" id="PF22669">
    <property type="entry name" value="Exo_endo_phos2"/>
    <property type="match status" value="2"/>
</dbReference>
<dbReference type="PANTHER" id="PTHR45666:SF5">
    <property type="entry name" value="TYPE IV INOSITOL POLYPHOSPHATE 5-PHOSPHATASE 3"/>
    <property type="match status" value="1"/>
</dbReference>
<evidence type="ECO:0000313" key="6">
    <source>
        <dbReference type="Proteomes" id="UP000489600"/>
    </source>
</evidence>
<evidence type="ECO:0000256" key="1">
    <source>
        <dbReference type="ARBA" id="ARBA00010768"/>
    </source>
</evidence>
<keyword evidence="6" id="KW-1185">Reference proteome</keyword>
<proteinExistence type="inferred from homology"/>
<dbReference type="SMART" id="SM00128">
    <property type="entry name" value="IPPc"/>
    <property type="match status" value="1"/>
</dbReference>
<reference evidence="5" key="1">
    <citation type="submission" date="2019-07" db="EMBL/GenBank/DDBJ databases">
        <authorList>
            <person name="Dittberner H."/>
        </authorList>
    </citation>
    <scope>NUCLEOTIDE SEQUENCE [LARGE SCALE GENOMIC DNA]</scope>
</reference>
<dbReference type="Proteomes" id="UP000489600">
    <property type="component" value="Unassembled WGS sequence"/>
</dbReference>
<dbReference type="InterPro" id="IPR000300">
    <property type="entry name" value="IPPc"/>
</dbReference>
<dbReference type="InterPro" id="IPR045849">
    <property type="entry name" value="IP5P_plant"/>
</dbReference>
<feature type="region of interest" description="Disordered" evidence="3">
    <location>
        <begin position="38"/>
        <end position="75"/>
    </location>
</feature>
<dbReference type="GO" id="GO:0034485">
    <property type="term" value="F:phosphatidylinositol-3,4,5-trisphosphate 5-phosphatase activity"/>
    <property type="evidence" value="ECO:0007669"/>
    <property type="project" value="UniProtKB-ARBA"/>
</dbReference>
<dbReference type="FunFam" id="3.60.10.10:FF:000038">
    <property type="entry name" value="type IV inositol polyphosphate 5-phosphatase 3"/>
    <property type="match status" value="1"/>
</dbReference>
<dbReference type="FunFam" id="3.60.10.10:FF:000014">
    <property type="entry name" value="Type I inositol polyphosphate 5-phosphatase 1"/>
    <property type="match status" value="1"/>
</dbReference>
<dbReference type="GO" id="GO:0004445">
    <property type="term" value="F:inositol-polyphosphate 5-phosphatase activity"/>
    <property type="evidence" value="ECO:0007669"/>
    <property type="project" value="InterPro"/>
</dbReference>
<keyword evidence="2" id="KW-0378">Hydrolase</keyword>
<evidence type="ECO:0000259" key="4">
    <source>
        <dbReference type="SMART" id="SM00128"/>
    </source>
</evidence>
<dbReference type="PANTHER" id="PTHR45666">
    <property type="entry name" value="TYPE IV INOSITOL POLYPHOSPHATE 5-PHOSPHATASE 9"/>
    <property type="match status" value="1"/>
</dbReference>
<comment type="similarity">
    <text evidence="1">Belongs to the inositol polyphosphate 5-phosphatase family.</text>
</comment>
<name>A0A565B004_9BRAS</name>
<sequence length="663" mass="74434">MSSSVVEPVGMMKKSYRHKSQRLWAKLVMRKWLNISARDPEYGADTEDESENDGVGDENDDSSSDEEGGESSSRVCENAEDAIAAGSAAVDAAAAAREFISNDAPMKLRRRNSETLRTQYINTKEIRVCVGTWNVGGISPPSDLDIDDWIEINHPADIYVLGLQEIVPLNAGNILGAEDNRPVAKWEEVIREALNRVRPKLSGVKSYSDPPSPGRFKPFEETHDVIEEEVAYETDSDAGVEVHPIDEEEESETLGELKHDGGVISEVNTLVDPNSGSPAVEIKKQFSSPKKHLDRQICLRVDSIEKNMNEEDTAETGMKTINRMLSGKERIGLSWPEPPLNMLGPLCVLDRQPSLKSVKSLTTSKSFKAYSSFKSVAGSNSGIPPEVLALAEMDLTLLMERKRRPAYVRLVSKQMVGILLTIWVKRSLRKHIQNVRVSTVGVGIMGYIGNKGAVSVSMSINQTFFCFINTHLTAGEREVDQIKRNADVHEIHRRTIFHSVSALGLPKLIYDHERIIWLGDLNYRLNLSYEKTGDLISKKEWSKLLEHDQLVKEYRKGRAFDGWSEGTLNFAPTYKYQANSDEYTGNDGKAVRRTPAWCDRVLSYGNGMRLVHYRRTEQRFSDHRPVTAIYMAEVEVFSARKLQRALTFTDAEIENEELVAVIV</sequence>
<organism evidence="5 6">
    <name type="scientific">Arabis nemorensis</name>
    <dbReference type="NCBI Taxonomy" id="586526"/>
    <lineage>
        <taxon>Eukaryota</taxon>
        <taxon>Viridiplantae</taxon>
        <taxon>Streptophyta</taxon>
        <taxon>Embryophyta</taxon>
        <taxon>Tracheophyta</taxon>
        <taxon>Spermatophyta</taxon>
        <taxon>Magnoliopsida</taxon>
        <taxon>eudicotyledons</taxon>
        <taxon>Gunneridae</taxon>
        <taxon>Pentapetalae</taxon>
        <taxon>rosids</taxon>
        <taxon>malvids</taxon>
        <taxon>Brassicales</taxon>
        <taxon>Brassicaceae</taxon>
        <taxon>Arabideae</taxon>
        <taxon>Arabis</taxon>
    </lineage>
</organism>
<feature type="compositionally biased region" description="Acidic residues" evidence="3">
    <location>
        <begin position="42"/>
        <end position="69"/>
    </location>
</feature>
<comment type="caution">
    <text evidence="5">The sequence shown here is derived from an EMBL/GenBank/DDBJ whole genome shotgun (WGS) entry which is preliminary data.</text>
</comment>